<name>A0AAX0WVS1_9GAMM</name>
<reference evidence="1" key="1">
    <citation type="submission" date="2017-12" db="EMBL/GenBank/DDBJ databases">
        <title>FDA dAtabase for Regulatory Grade micrObial Sequences (FDA-ARGOS): Supporting development and validation of Infectious Disease Dx tests.</title>
        <authorList>
            <person name="Kerrigan L."/>
            <person name="Tallon L.J."/>
            <person name="Sadzewicz L."/>
            <person name="Sengamalay N."/>
            <person name="Ott S."/>
            <person name="Godinez A."/>
            <person name="Nagaraj S."/>
            <person name="Vavikolanu K."/>
            <person name="Vyas G."/>
            <person name="Nadendla S."/>
            <person name="Aluvathingal J."/>
            <person name="Sichtig H."/>
        </authorList>
    </citation>
    <scope>NUCLEOTIDE SEQUENCE [LARGE SCALE GENOMIC DNA]</scope>
    <source>
        <strain evidence="1">FDAARGOS_200</strain>
    </source>
</reference>
<evidence type="ECO:0000313" key="1">
    <source>
        <dbReference type="EMBL" id="PNL62250.1"/>
    </source>
</evidence>
<dbReference type="GeneID" id="98065382"/>
<dbReference type="Proteomes" id="UP000192511">
    <property type="component" value="Unassembled WGS sequence"/>
</dbReference>
<comment type="caution">
    <text evidence="1">The sequence shown here is derived from an EMBL/GenBank/DDBJ whole genome shotgun (WGS) entry which is preliminary data.</text>
</comment>
<accession>A0AAX0WVS1</accession>
<protein>
    <submittedName>
        <fullName evidence="1">Uncharacterized protein</fullName>
    </submittedName>
</protein>
<proteinExistence type="predicted"/>
<dbReference type="EMBL" id="NBTX02000004">
    <property type="protein sequence ID" value="PNL62250.1"/>
    <property type="molecule type" value="Genomic_DNA"/>
</dbReference>
<gene>
    <name evidence="1" type="ORF">A6J39_014065</name>
</gene>
<organism evidence="1 2">
    <name type="scientific">Legionella anisa</name>
    <dbReference type="NCBI Taxonomy" id="28082"/>
    <lineage>
        <taxon>Bacteria</taxon>
        <taxon>Pseudomonadati</taxon>
        <taxon>Pseudomonadota</taxon>
        <taxon>Gammaproteobacteria</taxon>
        <taxon>Legionellales</taxon>
        <taxon>Legionellaceae</taxon>
        <taxon>Legionella</taxon>
    </lineage>
</organism>
<keyword evidence="2" id="KW-1185">Reference proteome</keyword>
<sequence length="133" mass="15145">MPGRKIFRATVLACAEDAIKHARRKILHGSTQLENNDLSPAMFEELNDGVETLRTEIDRTVSKWLEAHPLDDPFFIRFRVTVDLSSKFALGSCHELAVQALDYILEHDPDINAEIFSIKHGDHEILVLNRDHS</sequence>
<dbReference type="AlphaFoldDB" id="A0AAX0WVS1"/>
<evidence type="ECO:0000313" key="2">
    <source>
        <dbReference type="Proteomes" id="UP000192511"/>
    </source>
</evidence>
<dbReference type="RefSeq" id="WP_019235501.1">
    <property type="nucleotide sequence ID" value="NZ_CAAAHR010000089.1"/>
</dbReference>